<keyword evidence="2" id="KW-1185">Reference proteome</keyword>
<name>A0AA35ZZB2_LACSI</name>
<sequence>MRIVEEQRTKQQNTTTSLILTTARGGTKNMPSQTTNKARPIEFLRDHLKTNSVVNIKADSWIFQVRPYHFSVTCEDYFRLLRKQTDISIITTWQIKHWVLLVMIYHCNRFVYVLDSLKKPVEKLGTYCLLKKHVYMDFTRYEKDISTSIGWILTEN</sequence>
<gene>
    <name evidence="1" type="ORF">LSALG_LOCUS40230</name>
</gene>
<evidence type="ECO:0000313" key="1">
    <source>
        <dbReference type="EMBL" id="CAI9301700.1"/>
    </source>
</evidence>
<organism evidence="1 2">
    <name type="scientific">Lactuca saligna</name>
    <name type="common">Willowleaf lettuce</name>
    <dbReference type="NCBI Taxonomy" id="75948"/>
    <lineage>
        <taxon>Eukaryota</taxon>
        <taxon>Viridiplantae</taxon>
        <taxon>Streptophyta</taxon>
        <taxon>Embryophyta</taxon>
        <taxon>Tracheophyta</taxon>
        <taxon>Spermatophyta</taxon>
        <taxon>Magnoliopsida</taxon>
        <taxon>eudicotyledons</taxon>
        <taxon>Gunneridae</taxon>
        <taxon>Pentapetalae</taxon>
        <taxon>asterids</taxon>
        <taxon>campanulids</taxon>
        <taxon>Asterales</taxon>
        <taxon>Asteraceae</taxon>
        <taxon>Cichorioideae</taxon>
        <taxon>Cichorieae</taxon>
        <taxon>Lactucinae</taxon>
        <taxon>Lactuca</taxon>
    </lineage>
</organism>
<accession>A0AA35ZZB2</accession>
<protein>
    <submittedName>
        <fullName evidence="1">Uncharacterized protein</fullName>
    </submittedName>
</protein>
<evidence type="ECO:0000313" key="2">
    <source>
        <dbReference type="Proteomes" id="UP001177003"/>
    </source>
</evidence>
<dbReference type="Proteomes" id="UP001177003">
    <property type="component" value="Chromosome 9"/>
</dbReference>
<proteinExistence type="predicted"/>
<dbReference type="EMBL" id="OX465085">
    <property type="protein sequence ID" value="CAI9301700.1"/>
    <property type="molecule type" value="Genomic_DNA"/>
</dbReference>
<reference evidence="1" key="1">
    <citation type="submission" date="2023-04" db="EMBL/GenBank/DDBJ databases">
        <authorList>
            <person name="Vijverberg K."/>
            <person name="Xiong W."/>
            <person name="Schranz E."/>
        </authorList>
    </citation>
    <scope>NUCLEOTIDE SEQUENCE</scope>
</reference>
<dbReference type="AlphaFoldDB" id="A0AA35ZZB2"/>